<dbReference type="Gene3D" id="3.40.50.150">
    <property type="entry name" value="Vaccinia Virus protein VP39"/>
    <property type="match status" value="1"/>
</dbReference>
<dbReference type="EnsemblProtists" id="EKX39114">
    <property type="protein sequence ID" value="EKX39114"/>
    <property type="gene ID" value="GUITHDRAFT_61898"/>
</dbReference>
<reference evidence="3" key="2">
    <citation type="submission" date="2012-11" db="EMBL/GenBank/DDBJ databases">
        <authorList>
            <person name="Kuo A."/>
            <person name="Curtis B.A."/>
            <person name="Tanifuji G."/>
            <person name="Burki F."/>
            <person name="Gruber A."/>
            <person name="Irimia M."/>
            <person name="Maruyama S."/>
            <person name="Arias M.C."/>
            <person name="Ball S.G."/>
            <person name="Gile G.H."/>
            <person name="Hirakawa Y."/>
            <person name="Hopkins J.F."/>
            <person name="Rensing S.A."/>
            <person name="Schmutz J."/>
            <person name="Symeonidi A."/>
            <person name="Elias M."/>
            <person name="Eveleigh R.J."/>
            <person name="Herman E.K."/>
            <person name="Klute M.J."/>
            <person name="Nakayama T."/>
            <person name="Obornik M."/>
            <person name="Reyes-Prieto A."/>
            <person name="Armbrust E.V."/>
            <person name="Aves S.J."/>
            <person name="Beiko R.G."/>
            <person name="Coutinho P."/>
            <person name="Dacks J.B."/>
            <person name="Durnford D.G."/>
            <person name="Fast N.M."/>
            <person name="Green B.R."/>
            <person name="Grisdale C."/>
            <person name="Hempe F."/>
            <person name="Henrissat B."/>
            <person name="Hoppner M.P."/>
            <person name="Ishida K.-I."/>
            <person name="Kim E."/>
            <person name="Koreny L."/>
            <person name="Kroth P.G."/>
            <person name="Liu Y."/>
            <person name="Malik S.-B."/>
            <person name="Maier U.G."/>
            <person name="McRose D."/>
            <person name="Mock T."/>
            <person name="Neilson J.A."/>
            <person name="Onodera N.T."/>
            <person name="Poole A.M."/>
            <person name="Pritham E.J."/>
            <person name="Richards T.A."/>
            <person name="Rocap G."/>
            <person name="Roy S.W."/>
            <person name="Sarai C."/>
            <person name="Schaack S."/>
            <person name="Shirato S."/>
            <person name="Slamovits C.H."/>
            <person name="Spencer D.F."/>
            <person name="Suzuki S."/>
            <person name="Worden A.Z."/>
            <person name="Zauner S."/>
            <person name="Barry K."/>
            <person name="Bell C."/>
            <person name="Bharti A.K."/>
            <person name="Crow J.A."/>
            <person name="Grimwood J."/>
            <person name="Kramer R."/>
            <person name="Lindquist E."/>
            <person name="Lucas S."/>
            <person name="Salamov A."/>
            <person name="McFadden G.I."/>
            <person name="Lane C.E."/>
            <person name="Keeling P.J."/>
            <person name="Gray M.W."/>
            <person name="Grigoriev I.V."/>
            <person name="Archibald J.M."/>
        </authorList>
    </citation>
    <scope>NUCLEOTIDE SEQUENCE</scope>
    <source>
        <strain evidence="3">CCMP2712</strain>
    </source>
</reference>
<accession>A0A0C3T5C6</accession>
<keyword evidence="3" id="KW-1185">Reference proteome</keyword>
<dbReference type="Pfam" id="PF05050">
    <property type="entry name" value="Methyltransf_21"/>
    <property type="match status" value="1"/>
</dbReference>
<dbReference type="PaxDb" id="55529-EKX39114"/>
<dbReference type="OrthoDB" id="441412at2759"/>
<evidence type="ECO:0000259" key="1">
    <source>
        <dbReference type="Pfam" id="PF05050"/>
    </source>
</evidence>
<reference evidence="2" key="3">
    <citation type="submission" date="2015-06" db="UniProtKB">
        <authorList>
            <consortium name="EnsemblProtists"/>
        </authorList>
    </citation>
    <scope>IDENTIFICATION</scope>
</reference>
<organism evidence="2 3">
    <name type="scientific">Guillardia theta (strain CCMP2712)</name>
    <name type="common">Cryptophyte</name>
    <dbReference type="NCBI Taxonomy" id="905079"/>
    <lineage>
        <taxon>Eukaryota</taxon>
        <taxon>Cryptophyceae</taxon>
        <taxon>Pyrenomonadales</taxon>
        <taxon>Geminigeraceae</taxon>
        <taxon>Guillardia</taxon>
    </lineage>
</organism>
<dbReference type="InterPro" id="IPR006342">
    <property type="entry name" value="FkbM_mtfrase"/>
</dbReference>
<reference evidence="3" key="1">
    <citation type="journal article" date="2012" name="Nature">
        <title>Algal genomes reveal evolutionary mosaicism and the fate of nucleomorphs.</title>
        <authorList>
            <consortium name="DOE Joint Genome Institute"/>
            <person name="Curtis B.A."/>
            <person name="Tanifuji G."/>
            <person name="Burki F."/>
            <person name="Gruber A."/>
            <person name="Irimia M."/>
            <person name="Maruyama S."/>
            <person name="Arias M.C."/>
            <person name="Ball S.G."/>
            <person name="Gile G.H."/>
            <person name="Hirakawa Y."/>
            <person name="Hopkins J.F."/>
            <person name="Kuo A."/>
            <person name="Rensing S.A."/>
            <person name="Schmutz J."/>
            <person name="Symeonidi A."/>
            <person name="Elias M."/>
            <person name="Eveleigh R.J."/>
            <person name="Herman E.K."/>
            <person name="Klute M.J."/>
            <person name="Nakayama T."/>
            <person name="Obornik M."/>
            <person name="Reyes-Prieto A."/>
            <person name="Armbrust E.V."/>
            <person name="Aves S.J."/>
            <person name="Beiko R.G."/>
            <person name="Coutinho P."/>
            <person name="Dacks J.B."/>
            <person name="Durnford D.G."/>
            <person name="Fast N.M."/>
            <person name="Green B.R."/>
            <person name="Grisdale C.J."/>
            <person name="Hempel F."/>
            <person name="Henrissat B."/>
            <person name="Hoppner M.P."/>
            <person name="Ishida K."/>
            <person name="Kim E."/>
            <person name="Koreny L."/>
            <person name="Kroth P.G."/>
            <person name="Liu Y."/>
            <person name="Malik S.B."/>
            <person name="Maier U.G."/>
            <person name="McRose D."/>
            <person name="Mock T."/>
            <person name="Neilson J.A."/>
            <person name="Onodera N.T."/>
            <person name="Poole A.M."/>
            <person name="Pritham E.J."/>
            <person name="Richards T.A."/>
            <person name="Rocap G."/>
            <person name="Roy S.W."/>
            <person name="Sarai C."/>
            <person name="Schaack S."/>
            <person name="Shirato S."/>
            <person name="Slamovits C.H."/>
            <person name="Spencer D.F."/>
            <person name="Suzuki S."/>
            <person name="Worden A.Z."/>
            <person name="Zauner S."/>
            <person name="Barry K."/>
            <person name="Bell C."/>
            <person name="Bharti A.K."/>
            <person name="Crow J.A."/>
            <person name="Grimwood J."/>
            <person name="Kramer R."/>
            <person name="Lindquist E."/>
            <person name="Lucas S."/>
            <person name="Salamov A."/>
            <person name="McFadden G.I."/>
            <person name="Lane C.E."/>
            <person name="Keeling P.J."/>
            <person name="Gray M.W."/>
            <person name="Grigoriev I.V."/>
            <person name="Archibald J.M."/>
        </authorList>
    </citation>
    <scope>NUCLEOTIDE SEQUENCE</scope>
    <source>
        <strain evidence="3">CCMP2712</strain>
    </source>
</reference>
<proteinExistence type="predicted"/>
<feature type="domain" description="Methyltransferase FkbM" evidence="1">
    <location>
        <begin position="4"/>
        <end position="141"/>
    </location>
</feature>
<protein>
    <recommendedName>
        <fullName evidence="1">Methyltransferase FkbM domain-containing protein</fullName>
    </recommendedName>
</protein>
<evidence type="ECO:0000313" key="3">
    <source>
        <dbReference type="Proteomes" id="UP000011087"/>
    </source>
</evidence>
<dbReference type="eggNOG" id="ENOG502SFDX">
    <property type="taxonomic scope" value="Eukaryota"/>
</dbReference>
<dbReference type="HOGENOM" id="CLU_098632_0_0_1"/>
<dbReference type="SUPFAM" id="SSF53335">
    <property type="entry name" value="S-adenosyl-L-methionine-dependent methyltransferases"/>
    <property type="match status" value="1"/>
</dbReference>
<sequence>MMFDIGAHIGQSASYFLGHGFKVVAVEANPEACKRIRESFCAFLDSGQLVLEEKAVWREHGRKIDFYVNEEDSEWSSVFQAVGGRFDTECRVFSVETCTMFSLYETYGCPQYIKVDIEGGDEMCLQQLKDLRPPEILSFECNSLSWVGMAQELGYDAFKLVPQ</sequence>
<evidence type="ECO:0000313" key="2">
    <source>
        <dbReference type="EnsemblProtists" id="EKX39114"/>
    </source>
</evidence>
<dbReference type="NCBIfam" id="TIGR01444">
    <property type="entry name" value="fkbM_fam"/>
    <property type="match status" value="1"/>
</dbReference>
<dbReference type="Proteomes" id="UP000011087">
    <property type="component" value="Unassembled WGS sequence"/>
</dbReference>
<name>A0A0C3T5C6_GUITC</name>
<dbReference type="InterPro" id="IPR029063">
    <property type="entry name" value="SAM-dependent_MTases_sf"/>
</dbReference>